<keyword evidence="8" id="KW-0479">Metal-binding</keyword>
<keyword evidence="10 14" id="KW-0863">Zinc-finger</keyword>
<feature type="active site" description="Glycyl thioester intermediate" evidence="13">
    <location>
        <position position="4692"/>
    </location>
</feature>
<feature type="repeat" description="RCC1" evidence="15">
    <location>
        <begin position="4042"/>
        <end position="4093"/>
    </location>
</feature>
<dbReference type="InterPro" id="IPR043145">
    <property type="entry name" value="Znf_ZZ_sf"/>
</dbReference>
<evidence type="ECO:0000256" key="2">
    <source>
        <dbReference type="ARBA" id="ARBA00004496"/>
    </source>
</evidence>
<evidence type="ECO:0000256" key="8">
    <source>
        <dbReference type="ARBA" id="ARBA00022723"/>
    </source>
</evidence>
<proteinExistence type="predicted"/>
<dbReference type="InterPro" id="IPR009091">
    <property type="entry name" value="RCC1/BLIP-II"/>
</dbReference>
<dbReference type="STRING" id="77166.U4U1U4"/>
<evidence type="ECO:0000256" key="10">
    <source>
        <dbReference type="ARBA" id="ARBA00022771"/>
    </source>
</evidence>
<name>U4U1U4_DENPD</name>
<dbReference type="PROSITE" id="PS50237">
    <property type="entry name" value="HECT"/>
    <property type="match status" value="1"/>
</dbReference>
<dbReference type="InterPro" id="IPR000408">
    <property type="entry name" value="Reg_chr_condens"/>
</dbReference>
<evidence type="ECO:0000256" key="12">
    <source>
        <dbReference type="ARBA" id="ARBA00022833"/>
    </source>
</evidence>
<dbReference type="InterPro" id="IPR015940">
    <property type="entry name" value="UBA"/>
</dbReference>
<dbReference type="InterPro" id="IPR000569">
    <property type="entry name" value="HECT_dom"/>
</dbReference>
<feature type="repeat" description="RCC1" evidence="15">
    <location>
        <begin position="626"/>
        <end position="677"/>
    </location>
</feature>
<sequence>MGRGDIQLRAQPRLDLQWLKMNVESIFHSNENLVNTWNALISDGEVTGNFSPGLLNSAGVMAKEGEFGKFYCGQRNLDAEKTALSAAKKEKLPLASTQLNQWAWGPQPTPEELRQCIQSLNCEQSMLCSEAADSTLSSTHLHYKLLILKRYFIALNRMPYYGEKETLTQSARVASNVKESSNSDKDSSTKSRKVTEVSQLDPVVVLARVGSRAALNFAFAFLRRAWRVGEDADLCTELLIESLEALRILPPCTLYDKNNVSPVWLEVMEKSSTFLRQVVEGEISGGSRPQCPIPLEDQHTSLNILLEFALQRGVLSGILDMVLLMLSLWEKTVHLLDNKASLQTASAPLLSFLRRFSEVPLVASIFQDQQTKESQPSCTALFLDMLDLPADERVEIDLRQAAVYIMSRLDRLAKPHMPPLSFNKSLQQKNGQRLWAWGSLNWAPNPGPQGCEYLAELGIRQMKCSERGVLLLTCSGSVYFVYYTSETQCPQQIETLKEKQIQLIAAHVEGKHYMALDRHGVVYSWGSGDGGRLGHGDTLAKEEPAVIEALCGTKIIAIECGATYSAAISSNGYLYTWGRGNYGRLGHGTFEDVLIPTPITSLAEHHIVAVALGSGDAHSLCVTAQGLVLSWGDGDYGKLGRGGAEGSKVPRIIEQLQDVEIVNVWCGPHFSVALSKEGKVYTWGKGEGWKLGHESEDNVRKPELVEALQDKAVVFVAVGISHCLALTSDGVVLGWGKNDNRQIADTSEAFIQQPRVIESLKGHQIVNIACGPMQSFAWTDVNNFTPLTEIPFVMDLCENTFKYLDQLLSVVTVPPPTSQDKECIAVSALNLLQIQLHSVINNRIDPKVLGLGPNSKLLASIKSKVVHFASSSNVLLTVQTAAQAVLQAGWFVLLPTPQGRARTLSTLLLNSDMESKMCKSGHRFMTDLLVWSLMADRGLDNALNEFLSVDISEMANLDETCEIGSSPLAIPLLYLVRQLIRNSSTMTQSAMKECSSGRSGSQKSNAAPSLKLLQRFQRLLIGEGKLLHNSECRESAETLLAKYLECLGKHATTTLNIAYDMCIANAKNFVYAMQVLKTDLIGVLLPELVVSLVLLEQSREMFLISMDWLACFKEMLRCMDKLCRVAPEIDSLDLDDISWPGVSQSKLPNFSHKLHDDLPLIRKADLENHNLDGGRQALTLSVQRVSGFTVNSFGSRWLVLNNRVYDVQDFRSDNPTVMDVLQRFTGKDASHVINTSFPHLLPSIEHYLVGNYCLPEPEAAVGGNLEYMYTCSMLLECERNLGFLLGSKQLKSFIFSCLGLHAFNLRQSLPQKEEERQSKQWITARFLCGGLQVEQPPNPYEEEKGESRSTNSTADNTPTEASRENLSHRPLKSFHLPIDRINCFISALAESRLSDQYVIAFLAVIEQHSKANNYLTRVDFSFEHPIEEIGRVLFAVLIKHLGLGYVLLPILDAYSTQPNNLRVPRSITEMIRLVHQSKWNLIKLRQEANKSYKEICIPLLEKCRFLLYEVKPAISVEMEAFKKVNALYKEPRVRTLVKKVIKDLKCGRHTSDIQKPEDIVNATIQSQTIDRKSHEDLVKQSMKKAPSDGKIAESKSETDDMNNEIKNGAQKGDARNGLSEPFASNALKNPVEDWIYMSEETELDEKWNVEKPENPLRIEPNAEEKDKKLESNVRLSGIVTKLTEKQMSRVCSDNLHLIGMILDFVTQSNCDIDTLRKVMYFQVKRSKIRKTGLHMITHLIDETFLLTSVKYSIINGYLGLDKRDNQAQHCLENIHLVTPFLKTEMLLAQLNIVEWCIRNLRNYILRDVPSKASKLKGNAKVSLNLGTYTLLRDIPRARMLLALLGILASNYYNALELNPLINSGVLSSVLALLKQTGCDQALVRKVSEFYVLYADAVDVNRPRARVLNGSELTKLMKIGAKVARGADWKWGDQDGIPPGEGRIIGELGEDGWIRVEWSNGTTNSYRMGVEGKFDLTVTSPPSPVSSESETTDESCERSSYLIRDNQLIKLLRDMSLNFLRNLTMSAALSNDDLHFTSLHGLGSLFCSVLNSNNSDWCSLTLIRTICQTQQLCRAFSTKPWISMLLGFLCPPNSIGGNEFNLPKQIFTVRLLQTVLQAWDMENPDIPSVLEKLLNILGNIIITCCYDTGNKPLSSNKSLVLLTQSHSSTLAQELIHLLRSLHGVLGWNQILNVILNQKLNLAGYFLSDLSTLNDALNSDQQHFLVVACLNVIGAWDVRPRVGALAEIDNTVGTVTRVTPKGRLCIQLHDSGELRKVSIKDLKLIPAPEFNFEKMSLNESSIKTWANLLLIRHSSLNSHDRKSYHGQVNLAYLRTQQNILSALNATRVLKSNQYRLRKVLKFPVNGMDQSQEQQSIEEELNQQPVLLVQKLLVKATQPSPLKPGFSLQEMQLAALNLSQYLAAEGNFEIPCGINNDKPVTGSVCIKPTMSEIATPNSECSIKSVMSEKTSKRMELDDEPVVHPIVHQIVEMGFTKKAVEFAIKSLAIAPENLVSPEVVISWLLEHPEVAAEDTESISSIYESDTESFSYDNAIGQCMGTYGDENQESGTQYCRRSQFLSNDEYAMYVRDNVEVGMLVRCCKNYEEVQMGDIGKVVKIDREGLHDLNLQVNWQHKVSTYWVRFIHVELLGFPPSMPSPATIKVGDKVRVKPTVTTPRYKWGYVTHDSVGVVAAIAPNGHDVTVDFPKQQNWTGLLSEMEVVPSSHEGISCNSCCVQPIKGPRFKCKVCDRYDLCDNCFYTKRNHGHSFVRVQEPGSPEIYAGKAGRYYRQDTTETEGEVTTEWNRIVKNVTFSSKCGVRFDLPGSVWQSNGSQGKHWIRLEICPNVTVKSLKIGVDPYDNSYMPSVIVVNGKCYSESVDSGLIGRFLQEEADTSVQLLSNVEKYYPIIEINITKCRNNGIDCKIHGIFIAGVKRHCIEDFRTSVSFLANDWDLNEDAIPAPTTVNMYRDDFCTPGSTSGCKVFVWGLNDKDQLGGMKGSKVKLPIQSDFLSQLAPVDMAGGSKSLFIVSQQGKLYACGEGTNGRLGLGHSLNIPHPRPVPFLSQYVVKKVAVHSGGKHAMALTMDGKVFSWGEGEDGKLGHGNRLNLDKPKLIEALKSKKIRDIACGSSHSAAISSGGELYTWGLGEYGRLGHGDNVTQLKPKMVKALVGHRIVQVACGSRDAQTLALSDQGQVFSWGDGDFGKLGRGGSEGCNVPHNIERLNNLGIVQIECGAQFSLALAKSGQIWTWGKGDYFRLGHGTDQHIRKPTLVDCLKDKVIVHVAVGALHCLAVTDSGQVYAWGDNDHGQQGNGSTSVNKKPALVQGLEDVQINRVACGSSHSIAWILHDNQTITKAEPVIFAAPKDPLGSAMLGLYDGEKVPLKSSSKNAPTLSSIVMSLESNTAKQQALQHVLNAMHIQQLRQALVKALSSHTNVTNQPMKSGETLEMEKERNTQNPGVEPAALSGGGEAPVSISEITDLPASHISPEQEDSPVMLLQQSMTASSCSASLSSKHSKMSTSAMSVIAATLTSHAEVVGDSGLSGLDDLTSLLSENDSRLIVDLLKLAVAERIESQQAKEILSTTLITMGSVNAPIGSMLLELCVTELEDIANSKQPYPSTPNPVVQESNHPYFDDIKLSGHVRLPGAEALRLEFDRRCSTERRHDPLTITDGTGRVIAMRSGREWSDWSAELRVPGDELHWTFSSDSSVNGWGWRFTVYPVVSNNGLSRILEICSDRAILSQPSIDMVMLLLDVRLYASADYGLLSRLAASLIACSQLSFLSANQRMWALQKVHRLLIDTKNSSPIEQLQRLNPPDGALTDFREELPRILLRQFEYEDSSVRAGLHLMHSDFFKVLVALACDLEMDQSSGIAEDHKWEVRKKILDGQTKNLNCLPGDYLEHENHQVFKKQHDEQLLIWLNRRPDDWTLSWGGSGAIYGWGHNHRGQLGGIEGPKVKTPTPCEALSQLRPIQLVGGEQTLFAVTTDGKVYATGYGAGGRLGVGGCDSVLVPTLELRGKGCKELLPKHHLRLKFAINFQHCLALSVDNEVYSWGEGEDGKLGHGNRISCEKPKLIDAFQALEVVDVACGGAHSAAITASGHLYTWGKGRYGRLGHGDSEDQLKPKLVEELANYKVVGVACGSGDAQTLCITDDDNVWSWGDGDYGKLGRGGSDGCKVPTKIESLAGLGVMKVECGSQFSIALTRSGSVYTWGKGDYHRLGHGTADHVRRPKKVAALQGKKIVSIATGSLHCVACSEEGEVFTWGDNDEGQLGDGTTSGIHIPRLISCLQPKVKKITNVACGSAHTLAWSTDSSVSARLPAGAPIEYDLLQDIPTWVLHRRLVLLHHFTELICPCIAMFPITGEESLHELRNILIYYIKESTFRKVVQATMVRDKHHGPVVELNSWVLGESVDDCGGGYSESIAEMCDELQNGSLPLLIPTPNGREEAGANRDCFVFNPTSKTCLHLNMFRFLGVLMGIAIRTGSPLSLSLAEPVWKQLAGMDLTPADLTEIDRDYVPGLLCIRDAGPDEPLFQNLEMPFSTPSSCGVDVPLSTKYKRITFENRLEYVRLALNFRIHEFDEQVKAVRDGMSKVVPVPLLSLFSGYELETMVCGSPDIPLTLLKSVATYKGMDSTAPLAQWFWEVMEDFTNQERSLFLRFVWGRTRLPRTIADFRGRDFVIQIIEKYNPPDHFLPESYTCFFLLKIPKYSCKHVLQQKLKYAIHFCKSIDKDEYARVAIAGDLAVSSSSDVESDPEMDSST</sequence>
<feature type="domain" description="UBA" evidence="17">
    <location>
        <begin position="2472"/>
        <end position="2523"/>
    </location>
</feature>
<evidence type="ECO:0000256" key="15">
    <source>
        <dbReference type="PROSITE-ProRule" id="PRU00235"/>
    </source>
</evidence>
<feature type="repeat" description="RCC1" evidence="15">
    <location>
        <begin position="3189"/>
        <end position="3240"/>
    </location>
</feature>
<feature type="repeat" description="RCC1" evidence="15">
    <location>
        <begin position="678"/>
        <end position="729"/>
    </location>
</feature>
<dbReference type="SUPFAM" id="SSF49785">
    <property type="entry name" value="Galactose-binding domain-like"/>
    <property type="match status" value="1"/>
</dbReference>
<feature type="domain" description="HECT" evidence="19">
    <location>
        <begin position="4394"/>
        <end position="4715"/>
    </location>
</feature>
<dbReference type="EC" id="2.3.2.26" evidence="4"/>
<dbReference type="Pfam" id="PF06701">
    <property type="entry name" value="MIB_HERC2"/>
    <property type="match status" value="1"/>
</dbReference>
<feature type="domain" description="MIB/HERC2" evidence="22">
    <location>
        <begin position="1908"/>
        <end position="1981"/>
    </location>
</feature>
<dbReference type="Pfam" id="PF11515">
    <property type="entry name" value="Cul7"/>
    <property type="match status" value="1"/>
</dbReference>
<dbReference type="Pfam" id="PF00569">
    <property type="entry name" value="ZZ"/>
    <property type="match status" value="1"/>
</dbReference>
<dbReference type="SUPFAM" id="SSF57850">
    <property type="entry name" value="RING/U-box"/>
    <property type="match status" value="1"/>
</dbReference>
<keyword evidence="5" id="KW-0963">Cytoplasm</keyword>
<dbReference type="InterPro" id="IPR021097">
    <property type="entry name" value="CPH_domain"/>
</dbReference>
<dbReference type="Gene3D" id="2.130.10.30">
    <property type="entry name" value="Regulator of chromosome condensation 1/beta-lactamase-inhibitor protein II"/>
    <property type="match status" value="4"/>
</dbReference>
<organism evidence="23 24">
    <name type="scientific">Dendroctonus ponderosae</name>
    <name type="common">Mountain pine beetle</name>
    <dbReference type="NCBI Taxonomy" id="77166"/>
    <lineage>
        <taxon>Eukaryota</taxon>
        <taxon>Metazoa</taxon>
        <taxon>Ecdysozoa</taxon>
        <taxon>Arthropoda</taxon>
        <taxon>Hexapoda</taxon>
        <taxon>Insecta</taxon>
        <taxon>Pterygota</taxon>
        <taxon>Neoptera</taxon>
        <taxon>Endopterygota</taxon>
        <taxon>Coleoptera</taxon>
        <taxon>Polyphaga</taxon>
        <taxon>Cucujiformia</taxon>
        <taxon>Curculionidae</taxon>
        <taxon>Scolytinae</taxon>
        <taxon>Dendroctonus</taxon>
    </lineage>
</organism>
<dbReference type="PANTHER" id="PTHR22870">
    <property type="entry name" value="REGULATOR OF CHROMOSOME CONDENSATION"/>
    <property type="match status" value="1"/>
</dbReference>
<dbReference type="InterPro" id="IPR000433">
    <property type="entry name" value="Znf_ZZ"/>
</dbReference>
<feature type="region of interest" description="Disordered" evidence="16">
    <location>
        <begin position="1332"/>
        <end position="1366"/>
    </location>
</feature>
<evidence type="ECO:0000313" key="23">
    <source>
        <dbReference type="EMBL" id="ERL87037.1"/>
    </source>
</evidence>
<evidence type="ECO:0000259" key="22">
    <source>
        <dbReference type="PROSITE" id="PS51416"/>
    </source>
</evidence>
<feature type="region of interest" description="Disordered" evidence="16">
    <location>
        <begin position="3429"/>
        <end position="3467"/>
    </location>
</feature>
<dbReference type="Pfam" id="PF25390">
    <property type="entry name" value="WD40_RLD"/>
    <property type="match status" value="2"/>
</dbReference>
<dbReference type="FunFam" id="2.130.10.30:FF:000006">
    <property type="entry name" value="E3 ubiquitin-protein ligase HERC2 isoform X1"/>
    <property type="match status" value="1"/>
</dbReference>
<evidence type="ECO:0000256" key="4">
    <source>
        <dbReference type="ARBA" id="ARBA00012485"/>
    </source>
</evidence>
<dbReference type="Gene3D" id="2.30.30.40">
    <property type="entry name" value="SH3 Domains"/>
    <property type="match status" value="1"/>
</dbReference>
<evidence type="ECO:0000259" key="18">
    <source>
        <dbReference type="PROSITE" id="PS50135"/>
    </source>
</evidence>
<dbReference type="CDD" id="cd00078">
    <property type="entry name" value="HECTc"/>
    <property type="match status" value="1"/>
</dbReference>
<dbReference type="PROSITE" id="PS50012">
    <property type="entry name" value="RCC1_3"/>
    <property type="match status" value="18"/>
</dbReference>
<feature type="compositionally biased region" description="Basic and acidic residues" evidence="16">
    <location>
        <begin position="1585"/>
        <end position="1598"/>
    </location>
</feature>
<keyword evidence="7" id="KW-0808">Transferase</keyword>
<dbReference type="FunFam" id="2.30.30.30:FF:000015">
    <property type="entry name" value="E3 ubiquitin-protein ligase HERC2"/>
    <property type="match status" value="1"/>
</dbReference>
<dbReference type="EMBL" id="KB631903">
    <property type="protein sequence ID" value="ERL87037.1"/>
    <property type="molecule type" value="Genomic_DNA"/>
</dbReference>
<dbReference type="CDD" id="cd14402">
    <property type="entry name" value="UBA_HERC2"/>
    <property type="match status" value="1"/>
</dbReference>
<evidence type="ECO:0000256" key="3">
    <source>
        <dbReference type="ARBA" id="ARBA00004906"/>
    </source>
</evidence>
<dbReference type="GO" id="GO:0008270">
    <property type="term" value="F:zinc ion binding"/>
    <property type="evidence" value="ECO:0007669"/>
    <property type="project" value="UniProtKB-KW"/>
</dbReference>
<dbReference type="InterPro" id="IPR014722">
    <property type="entry name" value="Rib_uL2_dom2"/>
</dbReference>
<dbReference type="Gene3D" id="3.30.60.90">
    <property type="match status" value="1"/>
</dbReference>
<feature type="repeat" description="RCC1" evidence="15">
    <location>
        <begin position="4200"/>
        <end position="4251"/>
    </location>
</feature>
<dbReference type="InterPro" id="IPR037252">
    <property type="entry name" value="Mib_Herc2_sf"/>
</dbReference>
<dbReference type="InterPro" id="IPR001199">
    <property type="entry name" value="Cyt_B5-like_heme/steroid-bd"/>
</dbReference>
<dbReference type="PROSITE" id="PS51416">
    <property type="entry name" value="MIB_HERC2"/>
    <property type="match status" value="1"/>
</dbReference>
<evidence type="ECO:0000256" key="6">
    <source>
        <dbReference type="ARBA" id="ARBA00022553"/>
    </source>
</evidence>
<feature type="compositionally biased region" description="Basic and acidic residues" evidence="16">
    <location>
        <begin position="181"/>
        <end position="193"/>
    </location>
</feature>
<dbReference type="Gene3D" id="3.10.120.10">
    <property type="entry name" value="Cytochrome b5-like heme/steroid binding domain"/>
    <property type="match status" value="1"/>
</dbReference>
<dbReference type="FunFam" id="3.30.2410.10:FF:000006">
    <property type="entry name" value="probable E3 ubiquitin-protein ligase HERC1 isoform X2"/>
    <property type="match status" value="1"/>
</dbReference>
<dbReference type="PROSITE" id="PS51284">
    <property type="entry name" value="DOC"/>
    <property type="match status" value="1"/>
</dbReference>
<feature type="repeat" description="RCC1" evidence="15">
    <location>
        <begin position="4094"/>
        <end position="4145"/>
    </location>
</feature>
<evidence type="ECO:0000256" key="1">
    <source>
        <dbReference type="ARBA" id="ARBA00000885"/>
    </source>
</evidence>
<dbReference type="Pfam" id="PF00173">
    <property type="entry name" value="Cyt-b5"/>
    <property type="match status" value="1"/>
</dbReference>
<comment type="catalytic activity">
    <reaction evidence="1">
        <text>S-ubiquitinyl-[E2 ubiquitin-conjugating enzyme]-L-cysteine + [acceptor protein]-L-lysine = [E2 ubiquitin-conjugating enzyme]-L-cysteine + N(6)-ubiquitinyl-[acceptor protein]-L-lysine.</text>
        <dbReference type="EC" id="2.3.2.26"/>
    </reaction>
</comment>
<gene>
    <name evidence="23" type="ORF">D910_04439</name>
</gene>
<dbReference type="FunFam" id="2.130.10.30:FF:000004">
    <property type="entry name" value="E3 ubiquitin-protein ligase HERC2 isoform X2"/>
    <property type="match status" value="1"/>
</dbReference>
<dbReference type="InterPro" id="IPR010606">
    <property type="entry name" value="Mib_Herc2"/>
</dbReference>
<dbReference type="SUPFAM" id="SSF56204">
    <property type="entry name" value="Hect, E3 ligase catalytic domain"/>
    <property type="match status" value="1"/>
</dbReference>
<dbReference type="GO" id="GO:0005737">
    <property type="term" value="C:cytoplasm"/>
    <property type="evidence" value="ECO:0007669"/>
    <property type="project" value="UniProtKB-SubCell"/>
</dbReference>
<dbReference type="Gene3D" id="3.90.1750.10">
    <property type="entry name" value="Hect, E3 ligase catalytic domains"/>
    <property type="match status" value="1"/>
</dbReference>
<dbReference type="SUPFAM" id="SSF55856">
    <property type="entry name" value="Cytochrome b5-like heme/steroid binding domain"/>
    <property type="match status" value="1"/>
</dbReference>
<feature type="region of interest" description="Disordered" evidence="16">
    <location>
        <begin position="172"/>
        <end position="193"/>
    </location>
</feature>
<keyword evidence="11 13" id="KW-0833">Ubl conjugation pathway</keyword>
<keyword evidence="9" id="KW-0677">Repeat</keyword>
<comment type="pathway">
    <text evidence="3">Protein modification; protein ubiquitination.</text>
</comment>
<dbReference type="Gene3D" id="3.30.2410.10">
    <property type="entry name" value="Hect, E3 ligase catalytic domain"/>
    <property type="match status" value="1"/>
</dbReference>
<keyword evidence="6" id="KW-0597">Phosphoprotein</keyword>
<dbReference type="PROSITE" id="PS00626">
    <property type="entry name" value="RCC1_2"/>
    <property type="match status" value="1"/>
</dbReference>
<dbReference type="SUPFAM" id="SSF50985">
    <property type="entry name" value="RCC1/BLIP-II"/>
    <property type="match status" value="3"/>
</dbReference>
<feature type="repeat" description="RCC1" evidence="15">
    <location>
        <begin position="730"/>
        <end position="781"/>
    </location>
</feature>
<feature type="repeat" description="RCC1" evidence="15">
    <location>
        <begin position="4148"/>
        <end position="4199"/>
    </location>
</feature>
<feature type="repeat" description="RCC1" evidence="15">
    <location>
        <begin position="3241"/>
        <end position="3292"/>
    </location>
</feature>
<comment type="subcellular location">
    <subcellularLocation>
        <location evidence="2">Cytoplasm</location>
    </subcellularLocation>
</comment>
<feature type="repeat" description="RCC1" evidence="15">
    <location>
        <begin position="520"/>
        <end position="571"/>
    </location>
</feature>
<dbReference type="FunFam" id="3.30.2160.10:FF:000010">
    <property type="entry name" value="E3 ubiquitin-protein ligase HERC2 isoform X2"/>
    <property type="match status" value="1"/>
</dbReference>
<dbReference type="SMART" id="SM00119">
    <property type="entry name" value="HECTc"/>
    <property type="match status" value="1"/>
</dbReference>
<dbReference type="Proteomes" id="UP000030742">
    <property type="component" value="Unassembled WGS sequence"/>
</dbReference>
<feature type="domain" description="Cytochrome b5 heme-binding" evidence="20">
    <location>
        <begin position="1158"/>
        <end position="1239"/>
    </location>
</feature>
<dbReference type="OrthoDB" id="239701at2759"/>
<feature type="repeat" description="RCC1" evidence="15">
    <location>
        <begin position="3930"/>
        <end position="3981"/>
    </location>
</feature>
<evidence type="ECO:0000313" key="24">
    <source>
        <dbReference type="Proteomes" id="UP000030742"/>
    </source>
</evidence>
<feature type="repeat" description="RCC1" evidence="15">
    <location>
        <begin position="3029"/>
        <end position="3082"/>
    </location>
</feature>
<dbReference type="SUPFAM" id="SSF159034">
    <property type="entry name" value="Mib/herc2 domain-like"/>
    <property type="match status" value="1"/>
</dbReference>
<evidence type="ECO:0000256" key="13">
    <source>
        <dbReference type="PROSITE-ProRule" id="PRU00104"/>
    </source>
</evidence>
<accession>U4U1U4</accession>
<dbReference type="UniPathway" id="UPA00143"/>
<evidence type="ECO:0000259" key="19">
    <source>
        <dbReference type="PROSITE" id="PS50237"/>
    </source>
</evidence>
<evidence type="ECO:0000256" key="9">
    <source>
        <dbReference type="ARBA" id="ARBA00022737"/>
    </source>
</evidence>
<dbReference type="GO" id="GO:0016567">
    <property type="term" value="P:protein ubiquitination"/>
    <property type="evidence" value="ECO:0007669"/>
    <property type="project" value="UniProtKB-UniPathway"/>
</dbReference>
<dbReference type="InterPro" id="IPR036400">
    <property type="entry name" value="Cyt_B5-like_heme/steroid_sf"/>
</dbReference>
<keyword evidence="12" id="KW-0862">Zinc</keyword>
<evidence type="ECO:0000256" key="5">
    <source>
        <dbReference type="ARBA" id="ARBA00022490"/>
    </source>
</evidence>
<dbReference type="PANTHER" id="PTHR22870:SF398">
    <property type="entry name" value="E3 UBIQUITIN-PROTEIN LIGASE HERC2"/>
    <property type="match status" value="1"/>
</dbReference>
<reference evidence="23 24" key="1">
    <citation type="journal article" date="2013" name="Genome Biol.">
        <title>Draft genome of the mountain pine beetle, Dendroctonus ponderosae Hopkins, a major forest pest.</title>
        <authorList>
            <person name="Keeling C.I."/>
            <person name="Yuen M.M."/>
            <person name="Liao N.Y."/>
            <person name="Docking T.R."/>
            <person name="Chan S.K."/>
            <person name="Taylor G.A."/>
            <person name="Palmquist D.L."/>
            <person name="Jackman S.D."/>
            <person name="Nguyen A."/>
            <person name="Li M."/>
            <person name="Henderson H."/>
            <person name="Janes J.K."/>
            <person name="Zhao Y."/>
            <person name="Pandoh P."/>
            <person name="Moore R."/>
            <person name="Sperling F.A."/>
            <person name="Huber D.P."/>
            <person name="Birol I."/>
            <person name="Jones S.J."/>
            <person name="Bohlmann J."/>
        </authorList>
    </citation>
    <scope>NUCLEOTIDE SEQUENCE</scope>
</reference>
<evidence type="ECO:0000259" key="17">
    <source>
        <dbReference type="PROSITE" id="PS50030"/>
    </source>
</evidence>
<dbReference type="InterPro" id="IPR058923">
    <property type="entry name" value="RCC1-like_dom"/>
</dbReference>
<feature type="region of interest" description="Disordered" evidence="16">
    <location>
        <begin position="1580"/>
        <end position="1624"/>
    </location>
</feature>
<dbReference type="Gene3D" id="2.30.30.30">
    <property type="match status" value="1"/>
</dbReference>
<feature type="compositionally biased region" description="Polar residues" evidence="16">
    <location>
        <begin position="1348"/>
        <end position="1360"/>
    </location>
</feature>
<dbReference type="InterPro" id="IPR051210">
    <property type="entry name" value="Ub_ligase/GEF_domain"/>
</dbReference>
<dbReference type="PROSITE" id="PS50030">
    <property type="entry name" value="UBA"/>
    <property type="match status" value="1"/>
</dbReference>
<dbReference type="GO" id="GO:0061630">
    <property type="term" value="F:ubiquitin protein ligase activity"/>
    <property type="evidence" value="ECO:0007669"/>
    <property type="project" value="UniProtKB-EC"/>
</dbReference>
<dbReference type="SUPFAM" id="SSF63748">
    <property type="entry name" value="Tudor/PWWP/MBT"/>
    <property type="match status" value="1"/>
</dbReference>
<evidence type="ECO:0000256" key="16">
    <source>
        <dbReference type="SAM" id="MobiDB-lite"/>
    </source>
</evidence>
<evidence type="ECO:0000256" key="14">
    <source>
        <dbReference type="PROSITE-ProRule" id="PRU00228"/>
    </source>
</evidence>
<dbReference type="FunFam" id="2.30.30.40:FF:000074">
    <property type="entry name" value="E3 ubiquitin-protein ligase HERC2 isoform X1"/>
    <property type="match status" value="1"/>
</dbReference>
<dbReference type="Pfam" id="PF00415">
    <property type="entry name" value="RCC1"/>
    <property type="match status" value="5"/>
</dbReference>
<dbReference type="Gene3D" id="3.30.2160.10">
    <property type="entry name" value="Hect, E3 ligase catalytic domain"/>
    <property type="match status" value="1"/>
</dbReference>
<dbReference type="InterPro" id="IPR008979">
    <property type="entry name" value="Galactose-bd-like_sf"/>
</dbReference>
<dbReference type="PROSITE" id="PS50255">
    <property type="entry name" value="CYTOCHROME_B5_2"/>
    <property type="match status" value="1"/>
</dbReference>
<dbReference type="Gene3D" id="2.60.120.260">
    <property type="entry name" value="Galactose-binding domain-like"/>
    <property type="match status" value="1"/>
</dbReference>
<evidence type="ECO:0000256" key="7">
    <source>
        <dbReference type="ARBA" id="ARBA00022679"/>
    </source>
</evidence>
<evidence type="ECO:0000256" key="11">
    <source>
        <dbReference type="ARBA" id="ARBA00022786"/>
    </source>
</evidence>
<dbReference type="Pfam" id="PF00632">
    <property type="entry name" value="HECT"/>
    <property type="match status" value="1"/>
</dbReference>
<dbReference type="InterPro" id="IPR004939">
    <property type="entry name" value="APC_su10/DOC_dom"/>
</dbReference>
<protein>
    <recommendedName>
        <fullName evidence="4">HECT-type E3 ubiquitin transferase</fullName>
        <ecNumber evidence="4">2.3.2.26</ecNumber>
    </recommendedName>
</protein>
<evidence type="ECO:0000259" key="20">
    <source>
        <dbReference type="PROSITE" id="PS50255"/>
    </source>
</evidence>
<dbReference type="PROSITE" id="PS50135">
    <property type="entry name" value="ZF_ZZ_2"/>
    <property type="match status" value="1"/>
</dbReference>
<dbReference type="SMART" id="SM01337">
    <property type="entry name" value="APC10"/>
    <property type="match status" value="1"/>
</dbReference>
<dbReference type="SMART" id="SM00291">
    <property type="entry name" value="ZnF_ZZ"/>
    <property type="match status" value="1"/>
</dbReference>
<feature type="domain" description="ZZ-type" evidence="18">
    <location>
        <begin position="2722"/>
        <end position="2773"/>
    </location>
</feature>
<feature type="repeat" description="RCC1" evidence="15">
    <location>
        <begin position="4252"/>
        <end position="4305"/>
    </location>
</feature>
<evidence type="ECO:0000259" key="21">
    <source>
        <dbReference type="PROSITE" id="PS51284"/>
    </source>
</evidence>
<dbReference type="GO" id="GO:0009966">
    <property type="term" value="P:regulation of signal transduction"/>
    <property type="evidence" value="ECO:0007669"/>
    <property type="project" value="UniProtKB-ARBA"/>
</dbReference>
<feature type="repeat" description="RCC1" evidence="15">
    <location>
        <begin position="3135"/>
        <end position="3186"/>
    </location>
</feature>
<dbReference type="PRINTS" id="PR00633">
    <property type="entry name" value="RCCNDNSATION"/>
</dbReference>
<feature type="repeat" description="RCC1" evidence="15">
    <location>
        <begin position="572"/>
        <end position="625"/>
    </location>
</feature>
<dbReference type="InterPro" id="IPR035983">
    <property type="entry name" value="Hect_E3_ubiquitin_ligase"/>
</dbReference>
<feature type="domain" description="DOC" evidence="21">
    <location>
        <begin position="2772"/>
        <end position="2953"/>
    </location>
</feature>
<feature type="repeat" description="RCC1" evidence="15">
    <location>
        <begin position="3293"/>
        <end position="3344"/>
    </location>
</feature>
<feature type="repeat" description="RCC1" evidence="15">
    <location>
        <begin position="3083"/>
        <end position="3134"/>
    </location>
</feature>
<feature type="repeat" description="RCC1" evidence="15">
    <location>
        <begin position="2977"/>
        <end position="3028"/>
    </location>
</feature>